<evidence type="ECO:0000256" key="2">
    <source>
        <dbReference type="SAM" id="SignalP"/>
    </source>
</evidence>
<gene>
    <name evidence="4" type="ORF">VHP8226_01415</name>
</gene>
<keyword evidence="5" id="KW-1185">Reference proteome</keyword>
<dbReference type="Pfam" id="PF13505">
    <property type="entry name" value="OMP_b-brl"/>
    <property type="match status" value="1"/>
</dbReference>
<dbReference type="RefSeq" id="WP_237484375.1">
    <property type="nucleotide sequence ID" value="NZ_CAKLCM010000002.1"/>
</dbReference>
<dbReference type="SUPFAM" id="SSF56925">
    <property type="entry name" value="OMPA-like"/>
    <property type="match status" value="1"/>
</dbReference>
<organism evidence="4 5">
    <name type="scientific">Vibrio hippocampi</name>
    <dbReference type="NCBI Taxonomy" id="654686"/>
    <lineage>
        <taxon>Bacteria</taxon>
        <taxon>Pseudomonadati</taxon>
        <taxon>Pseudomonadota</taxon>
        <taxon>Gammaproteobacteria</taxon>
        <taxon>Vibrionales</taxon>
        <taxon>Vibrionaceae</taxon>
        <taxon>Vibrio</taxon>
    </lineage>
</organism>
<dbReference type="InterPro" id="IPR011250">
    <property type="entry name" value="OMP/PagP_B-barrel"/>
</dbReference>
<reference evidence="4" key="1">
    <citation type="submission" date="2021-12" db="EMBL/GenBank/DDBJ databases">
        <authorList>
            <person name="Rodrigo-Torres L."/>
            <person name="Arahal R. D."/>
            <person name="Lucena T."/>
        </authorList>
    </citation>
    <scope>NUCLEOTIDE SEQUENCE</scope>
    <source>
        <strain evidence="4">CECT 8226</strain>
    </source>
</reference>
<keyword evidence="1 2" id="KW-0732">Signal</keyword>
<sequence length="168" mass="17867">MKKTLLALMLAGASTTAFADAWLYGGVSAGSADYNGNSDTPLGFHVGTGILPIIGIEGGYWKHGSYDLTGGHVEMGSWYGALKPSIDIGPIQLWAKGGFHYFEGSYKGGLSSRNDADGTDIMYGLGADYFVTDLLSIGASWQRFSGVKTISSDKELDSFSFNATIHIF</sequence>
<feature type="domain" description="Outer membrane protein beta-barrel" evidence="3">
    <location>
        <begin position="5"/>
        <end position="162"/>
    </location>
</feature>
<dbReference type="Proteomes" id="UP000838160">
    <property type="component" value="Unassembled WGS sequence"/>
</dbReference>
<protein>
    <recommendedName>
        <fullName evidence="3">Outer membrane protein beta-barrel domain-containing protein</fullName>
    </recommendedName>
</protein>
<dbReference type="InterPro" id="IPR027385">
    <property type="entry name" value="Beta-barrel_OMP"/>
</dbReference>
<proteinExistence type="predicted"/>
<evidence type="ECO:0000313" key="4">
    <source>
        <dbReference type="EMBL" id="CAH0525933.1"/>
    </source>
</evidence>
<feature type="signal peptide" evidence="2">
    <location>
        <begin position="1"/>
        <end position="19"/>
    </location>
</feature>
<evidence type="ECO:0000313" key="5">
    <source>
        <dbReference type="Proteomes" id="UP000838160"/>
    </source>
</evidence>
<dbReference type="EMBL" id="CAKLCM010000002">
    <property type="protein sequence ID" value="CAH0525933.1"/>
    <property type="molecule type" value="Genomic_DNA"/>
</dbReference>
<evidence type="ECO:0000256" key="1">
    <source>
        <dbReference type="ARBA" id="ARBA00022729"/>
    </source>
</evidence>
<evidence type="ECO:0000259" key="3">
    <source>
        <dbReference type="Pfam" id="PF13505"/>
    </source>
</evidence>
<comment type="caution">
    <text evidence="4">The sequence shown here is derived from an EMBL/GenBank/DDBJ whole genome shotgun (WGS) entry which is preliminary data.</text>
</comment>
<feature type="chain" id="PRO_5045433267" description="Outer membrane protein beta-barrel domain-containing protein" evidence="2">
    <location>
        <begin position="20"/>
        <end position="168"/>
    </location>
</feature>
<name>A0ABN8DHE3_9VIBR</name>
<dbReference type="Gene3D" id="2.40.160.20">
    <property type="match status" value="1"/>
</dbReference>
<accession>A0ABN8DHE3</accession>